<dbReference type="SUPFAM" id="SSF56059">
    <property type="entry name" value="Glutathione synthetase ATP-binding domain-like"/>
    <property type="match status" value="1"/>
</dbReference>
<evidence type="ECO:0000313" key="18">
    <source>
        <dbReference type="Proteomes" id="UP000242288"/>
    </source>
</evidence>
<proteinExistence type="inferred from homology"/>
<evidence type="ECO:0000256" key="7">
    <source>
        <dbReference type="ARBA" id="ARBA00022679"/>
    </source>
</evidence>
<comment type="pathway">
    <text evidence="3">Carbohydrate biosynthesis; gluconeogenesis.</text>
</comment>
<dbReference type="InterPro" id="IPR006319">
    <property type="entry name" value="PEP_synth"/>
</dbReference>
<dbReference type="SUPFAM" id="SSF52009">
    <property type="entry name" value="Phosphohistidine domain"/>
    <property type="match status" value="1"/>
</dbReference>
<evidence type="ECO:0000313" key="17">
    <source>
        <dbReference type="EMBL" id="PMP71934.1"/>
    </source>
</evidence>
<dbReference type="InterPro" id="IPR002192">
    <property type="entry name" value="PPDK_AMP/ATP-bd"/>
</dbReference>
<accession>A0A2J6WNF1</accession>
<dbReference type="GO" id="GO:0005524">
    <property type="term" value="F:ATP binding"/>
    <property type="evidence" value="ECO:0007669"/>
    <property type="project" value="UniProtKB-KW"/>
</dbReference>
<name>A0A2J6WNF1_9BACT</name>
<dbReference type="EMBL" id="PNIO01000019">
    <property type="protein sequence ID" value="PMP71934.1"/>
    <property type="molecule type" value="Genomic_DNA"/>
</dbReference>
<comment type="cofactor">
    <cofactor evidence="1">
        <name>Mg(2+)</name>
        <dbReference type="ChEBI" id="CHEBI:18420"/>
    </cofactor>
</comment>
<comment type="similarity">
    <text evidence="4">Belongs to the PEP-utilizing enzyme family.</text>
</comment>
<dbReference type="Pfam" id="PF00391">
    <property type="entry name" value="PEP-utilizers"/>
    <property type="match status" value="1"/>
</dbReference>
<dbReference type="Proteomes" id="UP000242288">
    <property type="component" value="Unassembled WGS sequence"/>
</dbReference>
<keyword evidence="10" id="KW-0418">Kinase</keyword>
<evidence type="ECO:0000256" key="13">
    <source>
        <dbReference type="ARBA" id="ARBA00033470"/>
    </source>
</evidence>
<keyword evidence="12" id="KW-0460">Magnesium</keyword>
<evidence type="ECO:0000256" key="14">
    <source>
        <dbReference type="ARBA" id="ARBA00047700"/>
    </source>
</evidence>
<dbReference type="EC" id="2.7.9.2" evidence="5"/>
<evidence type="ECO:0000256" key="3">
    <source>
        <dbReference type="ARBA" id="ARBA00004742"/>
    </source>
</evidence>
<dbReference type="PANTHER" id="PTHR43030:SF1">
    <property type="entry name" value="PHOSPHOENOLPYRUVATE SYNTHASE"/>
    <property type="match status" value="1"/>
</dbReference>
<evidence type="ECO:0000256" key="8">
    <source>
        <dbReference type="ARBA" id="ARBA00022723"/>
    </source>
</evidence>
<evidence type="ECO:0000256" key="12">
    <source>
        <dbReference type="ARBA" id="ARBA00022842"/>
    </source>
</evidence>
<evidence type="ECO:0000259" key="16">
    <source>
        <dbReference type="Pfam" id="PF01326"/>
    </source>
</evidence>
<evidence type="ECO:0000256" key="4">
    <source>
        <dbReference type="ARBA" id="ARBA00007837"/>
    </source>
</evidence>
<comment type="function">
    <text evidence="2">Catalyzes the phosphorylation of pyruvate to phosphoenolpyruvate.</text>
</comment>
<evidence type="ECO:0000256" key="6">
    <source>
        <dbReference type="ARBA" id="ARBA00021623"/>
    </source>
</evidence>
<evidence type="ECO:0000256" key="2">
    <source>
        <dbReference type="ARBA" id="ARBA00002988"/>
    </source>
</evidence>
<dbReference type="InterPro" id="IPR008279">
    <property type="entry name" value="PEP-util_enz_mobile_dom"/>
</dbReference>
<keyword evidence="9" id="KW-0547">Nucleotide-binding</keyword>
<dbReference type="GO" id="GO:0008986">
    <property type="term" value="F:pyruvate, water dikinase activity"/>
    <property type="evidence" value="ECO:0007669"/>
    <property type="project" value="UniProtKB-EC"/>
</dbReference>
<evidence type="ECO:0000259" key="15">
    <source>
        <dbReference type="Pfam" id="PF00391"/>
    </source>
</evidence>
<evidence type="ECO:0000256" key="5">
    <source>
        <dbReference type="ARBA" id="ARBA00011996"/>
    </source>
</evidence>
<evidence type="ECO:0000256" key="10">
    <source>
        <dbReference type="ARBA" id="ARBA00022777"/>
    </source>
</evidence>
<dbReference type="UniPathway" id="UPA00138"/>
<evidence type="ECO:0000256" key="9">
    <source>
        <dbReference type="ARBA" id="ARBA00022741"/>
    </source>
</evidence>
<dbReference type="InterPro" id="IPR013815">
    <property type="entry name" value="ATP_grasp_subdomain_1"/>
</dbReference>
<reference evidence="17 18" key="1">
    <citation type="submission" date="2018-01" db="EMBL/GenBank/DDBJ databases">
        <title>Metagenomic assembled genomes from two thermal pools in the Uzon Caldera, Kamchatka, Russia.</title>
        <authorList>
            <person name="Wilkins L."/>
            <person name="Ettinger C."/>
        </authorList>
    </citation>
    <scope>NUCLEOTIDE SEQUENCE [LARGE SCALE GENOMIC DNA]</scope>
    <source>
        <strain evidence="17">ZAV-04</strain>
    </source>
</reference>
<comment type="caution">
    <text evidence="17">The sequence shown here is derived from an EMBL/GenBank/DDBJ whole genome shotgun (WGS) entry which is preliminary data.</text>
</comment>
<dbReference type="Pfam" id="PF01326">
    <property type="entry name" value="PPDK_N"/>
    <property type="match status" value="1"/>
</dbReference>
<dbReference type="InterPro" id="IPR036637">
    <property type="entry name" value="Phosphohistidine_dom_sf"/>
</dbReference>
<keyword evidence="11" id="KW-0067">ATP-binding</keyword>
<dbReference type="PANTHER" id="PTHR43030">
    <property type="entry name" value="PHOSPHOENOLPYRUVATE SYNTHASE"/>
    <property type="match status" value="1"/>
</dbReference>
<evidence type="ECO:0000256" key="1">
    <source>
        <dbReference type="ARBA" id="ARBA00001946"/>
    </source>
</evidence>
<dbReference type="GO" id="GO:0006094">
    <property type="term" value="P:gluconeogenesis"/>
    <property type="evidence" value="ECO:0007669"/>
    <property type="project" value="UniProtKB-UniPathway"/>
</dbReference>
<evidence type="ECO:0000256" key="11">
    <source>
        <dbReference type="ARBA" id="ARBA00022840"/>
    </source>
</evidence>
<dbReference type="Gene3D" id="3.50.30.10">
    <property type="entry name" value="Phosphohistidine domain"/>
    <property type="match status" value="1"/>
</dbReference>
<organism evidence="17 18">
    <name type="scientific">Thermodesulfovibrio aggregans</name>
    <dbReference type="NCBI Taxonomy" id="86166"/>
    <lineage>
        <taxon>Bacteria</taxon>
        <taxon>Pseudomonadati</taxon>
        <taxon>Nitrospirota</taxon>
        <taxon>Thermodesulfovibrionia</taxon>
        <taxon>Thermodesulfovibrionales</taxon>
        <taxon>Thermodesulfovibrionaceae</taxon>
        <taxon>Thermodesulfovibrio</taxon>
    </lineage>
</organism>
<sequence length="854" mass="97323">MNFFGFFKHKKKKIEEREKLKQLLKEKYLYFQNILNENNHALSIMADLEEKLSGEYIFDIHYIQSNVEAVSKAVLEIIKNLNTLSDGKYSELEKIYAQIKEKIDKILTSKIEIPKTDFTLPIESLDQNSVLIAGGKIAHLAELKNILQIPTPGGFSITSYAFMQFLEKAQLKKQISEILNNIEINKIDELNAASKKIQELILNSEIPREIEDSIKLAYENLCKKLNKKCMVSIRSSAIHEDSDFSFAGQYSSFLNVPEELILQSYKKVVASLFNPRAIFYYKTKGFFETEMVMAVGVLSMVNAKAAGVIYSKNPNNPESDHIIINAVKGLGKLVVDGTVIPETYIVSRSGEIIEKIPGKQNKMLICKEHGDIEEIPLPGSISQISLSDEQILELSKFAIKIEEYYKCPQDIEWAIDEQDNIFILQARPLKISPLKLVEQKLFKEKKVLPTPVEGYRVLLNKGITACKGVGYGKAFILTNEEQLNDFPEGHILVARHTNPKYVIVMNKASAIVTDVGSPTGHMASLSREYNVPTLINTEIATKIIKHGQEITVDATNCLIYEGKVEKLIEFFKEQKQPFKETLIYKTLEKVLKFIVPLYLVDPTSEDFKPENCKTFHDITRFCHEMVMHEMFTMWNQYEESEVHAVPLIADIPIGVLVLDIEGGLKEGIKKATPNDIYSIPLKAILKGMRSMQWPGPPPVDAKGFLEMVAHTVSIPEDELKETGKKSFCIVTKNYMNFSIRLGYHFSMIEAYAGENINDNYIKFFFKGGGSGIDRRLRRVKLITEILKKMGFRVSTKEDFIDAILTKYDIPTIERKLEILGKLTAYTKQLDMVLFNDIVTQMYIDEFIKKHMQDE</sequence>
<keyword evidence="7" id="KW-0808">Transferase</keyword>
<keyword evidence="8" id="KW-0479">Metal-binding</keyword>
<protein>
    <recommendedName>
        <fullName evidence="6">Phosphoenolpyruvate synthase</fullName>
        <ecNumber evidence="5">2.7.9.2</ecNumber>
    </recommendedName>
    <alternativeName>
        <fullName evidence="13">Pyruvate, water dikinase</fullName>
    </alternativeName>
</protein>
<feature type="domain" description="Pyruvate phosphate dikinase AMP/ATP-binding" evidence="16">
    <location>
        <begin position="132"/>
        <end position="434"/>
    </location>
</feature>
<dbReference type="GO" id="GO:0046872">
    <property type="term" value="F:metal ion binding"/>
    <property type="evidence" value="ECO:0007669"/>
    <property type="project" value="UniProtKB-KW"/>
</dbReference>
<dbReference type="Gene3D" id="3.30.1490.20">
    <property type="entry name" value="ATP-grasp fold, A domain"/>
    <property type="match status" value="1"/>
</dbReference>
<gene>
    <name evidence="17" type="ORF">C0186_02480</name>
</gene>
<feature type="domain" description="PEP-utilising enzyme mobile" evidence="15">
    <location>
        <begin position="486"/>
        <end position="556"/>
    </location>
</feature>
<comment type="catalytic activity">
    <reaction evidence="14">
        <text>pyruvate + ATP + H2O = phosphoenolpyruvate + AMP + phosphate + 2 H(+)</text>
        <dbReference type="Rhea" id="RHEA:11364"/>
        <dbReference type="ChEBI" id="CHEBI:15361"/>
        <dbReference type="ChEBI" id="CHEBI:15377"/>
        <dbReference type="ChEBI" id="CHEBI:15378"/>
        <dbReference type="ChEBI" id="CHEBI:30616"/>
        <dbReference type="ChEBI" id="CHEBI:43474"/>
        <dbReference type="ChEBI" id="CHEBI:58702"/>
        <dbReference type="ChEBI" id="CHEBI:456215"/>
        <dbReference type="EC" id="2.7.9.2"/>
    </reaction>
</comment>
<dbReference type="Gene3D" id="3.30.470.20">
    <property type="entry name" value="ATP-grasp fold, B domain"/>
    <property type="match status" value="1"/>
</dbReference>
<dbReference type="AlphaFoldDB" id="A0A2J6WNF1"/>